<reference evidence="4" key="1">
    <citation type="submission" date="2022-02" db="EMBL/GenBank/DDBJ databases">
        <title>Paenibacillus sp. MBLB1832 Whole Genome Shotgun Sequencing.</title>
        <authorList>
            <person name="Hwang C.Y."/>
            <person name="Cho E.-S."/>
            <person name="Seo M.-J."/>
        </authorList>
    </citation>
    <scope>NUCLEOTIDE SEQUENCE</scope>
    <source>
        <strain evidence="4">MBLB1832</strain>
    </source>
</reference>
<sequence>MKVFLTKGIVSTMAAAWIAMAAIPLGAQASGSDLAYPDVSESHYASQEIAKLKQQGIVTAENDGSFHPDDAITRGDAAVWLSKALHLNKPKALNGFLDITEKSPYVDAVNALKEHAIVEGNNGMYEPDSFLTREQMASLLVRAFQLKDNGIQAWLKDEAQIGKWHHDDVVKLKQNFITDQITYMPQDLVTRAQLVLFLSRTLAQKEIATSGETSLDDFLRLPDRAVMRLSPDSQTLAYLHPSDNNRMNIYIQKLGETASKQITNVKDEYISKIFWITNNVLVYVVDTGGTENTHLRALQIDGSSDKDLTPFPNVKADLLDVIPSKNESDIDILVTMNKRDPKIMDVYRINLLTGQLSVQETNPGNIAFYLTDNYGHIRAALAKDGEKKTLLYREEETKPFDQIATFDRKDTFAPVMFSFDNKQLFAVSDVGRDKQALVVYDPILKKETEIIDMNDQYDVDDFLVSYATESILAVSYEGDDIQTNYLDAGFERVAGVISSLLKTTQWKILGSVDKENFLVYSNDDTSYGSYYYYSRKGHSLHKIADINPYLDATKMADMQPISFKSRDGLLIHGYLTLPKGLPPSKLPVVVHPHGGPWARDSWGFDLDVQLLASQGYAVLQLNYRGSTGYGKEFLHAGDKEWGRNMQNDITDGVNWLIKRGTADPERIAIYGASYGGYATLAGLAFTPDLYAAGVDVVGPSNLFTFLNTMAPYWELSRPEMYQEVGDPVKDKARLEAASPLLHADQIKAPLMIAQGVNDPRVNKAESDQMVAAMRQLDVDVPYMLKQGEGHGFYKPENERDFYQALIQFLNKYVKNKKTKSTETAN</sequence>
<dbReference type="AlphaFoldDB" id="A0AA96LLR9"/>
<dbReference type="Gene3D" id="3.40.50.1820">
    <property type="entry name" value="alpha/beta hydrolase"/>
    <property type="match status" value="1"/>
</dbReference>
<keyword evidence="2" id="KW-0732">Signal</keyword>
<accession>A0AA96LLR9</accession>
<dbReference type="PANTHER" id="PTHR42776:SF27">
    <property type="entry name" value="DIPEPTIDYL PEPTIDASE FAMILY MEMBER 6"/>
    <property type="match status" value="1"/>
</dbReference>
<feature type="domain" description="SLH" evidence="3">
    <location>
        <begin position="96"/>
        <end position="154"/>
    </location>
</feature>
<evidence type="ECO:0000259" key="3">
    <source>
        <dbReference type="PROSITE" id="PS51272"/>
    </source>
</evidence>
<feature type="domain" description="SLH" evidence="3">
    <location>
        <begin position="32"/>
        <end position="95"/>
    </location>
</feature>
<dbReference type="InterPro" id="IPR001375">
    <property type="entry name" value="Peptidase_S9_cat"/>
</dbReference>
<evidence type="ECO:0000256" key="1">
    <source>
        <dbReference type="ARBA" id="ARBA00022801"/>
    </source>
</evidence>
<dbReference type="RefSeq" id="WP_314795282.1">
    <property type="nucleotide sequence ID" value="NZ_CP130319.1"/>
</dbReference>
<dbReference type="PANTHER" id="PTHR42776">
    <property type="entry name" value="SERINE PEPTIDASE S9 FAMILY MEMBER"/>
    <property type="match status" value="1"/>
</dbReference>
<proteinExistence type="predicted"/>
<dbReference type="InterPro" id="IPR011042">
    <property type="entry name" value="6-blade_b-propeller_TolB-like"/>
</dbReference>
<organism evidence="4 5">
    <name type="scientific">Paenibacillus roseopurpureus</name>
    <dbReference type="NCBI Taxonomy" id="2918901"/>
    <lineage>
        <taxon>Bacteria</taxon>
        <taxon>Bacillati</taxon>
        <taxon>Bacillota</taxon>
        <taxon>Bacilli</taxon>
        <taxon>Bacillales</taxon>
        <taxon>Paenibacillaceae</taxon>
        <taxon>Paenibacillus</taxon>
    </lineage>
</organism>
<dbReference type="InterPro" id="IPR029058">
    <property type="entry name" value="AB_hydrolase_fold"/>
</dbReference>
<keyword evidence="5" id="KW-1185">Reference proteome</keyword>
<dbReference type="PROSITE" id="PS51272">
    <property type="entry name" value="SLH"/>
    <property type="match status" value="2"/>
</dbReference>
<dbReference type="GO" id="GO:0006508">
    <property type="term" value="P:proteolysis"/>
    <property type="evidence" value="ECO:0007669"/>
    <property type="project" value="InterPro"/>
</dbReference>
<evidence type="ECO:0000313" key="5">
    <source>
        <dbReference type="Proteomes" id="UP001304650"/>
    </source>
</evidence>
<dbReference type="Pfam" id="PF00395">
    <property type="entry name" value="SLH"/>
    <property type="match status" value="2"/>
</dbReference>
<dbReference type="GO" id="GO:0004252">
    <property type="term" value="F:serine-type endopeptidase activity"/>
    <property type="evidence" value="ECO:0007669"/>
    <property type="project" value="TreeGrafter"/>
</dbReference>
<gene>
    <name evidence="4" type="ORF">MJB10_13095</name>
</gene>
<name>A0AA96LLR9_9BACL</name>
<dbReference type="EMBL" id="CP130319">
    <property type="protein sequence ID" value="WNR42073.1"/>
    <property type="molecule type" value="Genomic_DNA"/>
</dbReference>
<dbReference type="Proteomes" id="UP001304650">
    <property type="component" value="Chromosome"/>
</dbReference>
<dbReference type="Pfam" id="PF00326">
    <property type="entry name" value="Peptidase_S9"/>
    <property type="match status" value="1"/>
</dbReference>
<evidence type="ECO:0000256" key="2">
    <source>
        <dbReference type="SAM" id="SignalP"/>
    </source>
</evidence>
<dbReference type="SUPFAM" id="SSF53474">
    <property type="entry name" value="alpha/beta-Hydrolases"/>
    <property type="match status" value="1"/>
</dbReference>
<keyword evidence="1" id="KW-0378">Hydrolase</keyword>
<dbReference type="InterPro" id="IPR001119">
    <property type="entry name" value="SLH_dom"/>
</dbReference>
<evidence type="ECO:0000313" key="4">
    <source>
        <dbReference type="EMBL" id="WNR42073.1"/>
    </source>
</evidence>
<dbReference type="SUPFAM" id="SSF82171">
    <property type="entry name" value="DPP6 N-terminal domain-like"/>
    <property type="match status" value="1"/>
</dbReference>
<dbReference type="Gene3D" id="2.120.10.30">
    <property type="entry name" value="TolB, C-terminal domain"/>
    <property type="match status" value="1"/>
</dbReference>
<protein>
    <submittedName>
        <fullName evidence="4">Prolyl oligopeptidase family serine peptidase</fullName>
    </submittedName>
</protein>
<feature type="signal peptide" evidence="2">
    <location>
        <begin position="1"/>
        <end position="29"/>
    </location>
</feature>
<dbReference type="KEGG" id="proo:MJB10_13095"/>
<feature type="chain" id="PRO_5041700811" evidence="2">
    <location>
        <begin position="30"/>
        <end position="825"/>
    </location>
</feature>